<feature type="chain" id="PRO_5030594887" evidence="1">
    <location>
        <begin position="18"/>
        <end position="166"/>
    </location>
</feature>
<reference evidence="2 3" key="1">
    <citation type="submission" date="2020-08" db="EMBL/GenBank/DDBJ databases">
        <title>Genomic Encyclopedia of Type Strains, Phase IV (KMG-V): Genome sequencing to study the core and pangenomes of soil and plant-associated prokaryotes.</title>
        <authorList>
            <person name="Whitman W."/>
        </authorList>
    </citation>
    <scope>NUCLEOTIDE SEQUENCE [LARGE SCALE GENOMIC DNA]</scope>
    <source>
        <strain evidence="2 3">M8UP14</strain>
    </source>
</reference>
<gene>
    <name evidence="2" type="ORF">HDF16_006212</name>
</gene>
<sequence>MLAPVLTLLFLLPFPNADSTASRQIAAPCQAVEGKAIQYFEEHDFYTKTQTEGDDIVVDLGNHKDASTPSAKPLSLNRRSIHKYTLPRHLSPAKSYADFRVEGHLRLAKAAEASCNVTLRFDISAYEWVWSLAAIDDGYRSNFISNGTLEKLYIDPIAEAFTEAKH</sequence>
<evidence type="ECO:0000313" key="2">
    <source>
        <dbReference type="EMBL" id="MBB5061476.1"/>
    </source>
</evidence>
<protein>
    <submittedName>
        <fullName evidence="2">Uncharacterized protein</fullName>
    </submittedName>
</protein>
<dbReference type="Proteomes" id="UP000540989">
    <property type="component" value="Unassembled WGS sequence"/>
</dbReference>
<dbReference type="EMBL" id="JACHIP010000046">
    <property type="protein sequence ID" value="MBB5061476.1"/>
    <property type="molecule type" value="Genomic_DNA"/>
</dbReference>
<keyword evidence="3" id="KW-1185">Reference proteome</keyword>
<dbReference type="RefSeq" id="WP_184224383.1">
    <property type="nucleotide sequence ID" value="NZ_JACHIP010000046.1"/>
</dbReference>
<feature type="signal peptide" evidence="1">
    <location>
        <begin position="1"/>
        <end position="17"/>
    </location>
</feature>
<comment type="caution">
    <text evidence="2">The sequence shown here is derived from an EMBL/GenBank/DDBJ whole genome shotgun (WGS) entry which is preliminary data.</text>
</comment>
<name>A0A7W7ZK99_9BACT</name>
<organism evidence="2 3">
    <name type="scientific">Granulicella aggregans</name>
    <dbReference type="NCBI Taxonomy" id="474949"/>
    <lineage>
        <taxon>Bacteria</taxon>
        <taxon>Pseudomonadati</taxon>
        <taxon>Acidobacteriota</taxon>
        <taxon>Terriglobia</taxon>
        <taxon>Terriglobales</taxon>
        <taxon>Acidobacteriaceae</taxon>
        <taxon>Granulicella</taxon>
    </lineage>
</organism>
<accession>A0A7W7ZK99</accession>
<proteinExistence type="predicted"/>
<evidence type="ECO:0000256" key="1">
    <source>
        <dbReference type="SAM" id="SignalP"/>
    </source>
</evidence>
<evidence type="ECO:0000313" key="3">
    <source>
        <dbReference type="Proteomes" id="UP000540989"/>
    </source>
</evidence>
<keyword evidence="1" id="KW-0732">Signal</keyword>
<dbReference type="AlphaFoldDB" id="A0A7W7ZK99"/>